<sequence>MYMYSNKIASGVYPKIPQRTSEVGSKRECTTAAPLQRTCPRRRPDQSCLEFREAAVVFPSGCAAAARRRPPRPALSVQHQQGPDRARRDDGRNRAVSYRDR</sequence>
<dbReference type="EMBL" id="BGZK01002178">
    <property type="protein sequence ID" value="GBP91531.1"/>
    <property type="molecule type" value="Genomic_DNA"/>
</dbReference>
<dbReference type="AlphaFoldDB" id="A0A4C1ZRI7"/>
<accession>A0A4C1ZRI7</accession>
<name>A0A4C1ZRI7_EUMVA</name>
<organism evidence="2 3">
    <name type="scientific">Eumeta variegata</name>
    <name type="common">Bagworm moth</name>
    <name type="synonym">Eumeta japonica</name>
    <dbReference type="NCBI Taxonomy" id="151549"/>
    <lineage>
        <taxon>Eukaryota</taxon>
        <taxon>Metazoa</taxon>
        <taxon>Ecdysozoa</taxon>
        <taxon>Arthropoda</taxon>
        <taxon>Hexapoda</taxon>
        <taxon>Insecta</taxon>
        <taxon>Pterygota</taxon>
        <taxon>Neoptera</taxon>
        <taxon>Endopterygota</taxon>
        <taxon>Lepidoptera</taxon>
        <taxon>Glossata</taxon>
        <taxon>Ditrysia</taxon>
        <taxon>Tineoidea</taxon>
        <taxon>Psychidae</taxon>
        <taxon>Oiketicinae</taxon>
        <taxon>Eumeta</taxon>
    </lineage>
</organism>
<keyword evidence="3" id="KW-1185">Reference proteome</keyword>
<evidence type="ECO:0000256" key="1">
    <source>
        <dbReference type="SAM" id="MobiDB-lite"/>
    </source>
</evidence>
<proteinExistence type="predicted"/>
<reference evidence="2 3" key="1">
    <citation type="journal article" date="2019" name="Commun. Biol.">
        <title>The bagworm genome reveals a unique fibroin gene that provides high tensile strength.</title>
        <authorList>
            <person name="Kono N."/>
            <person name="Nakamura H."/>
            <person name="Ohtoshi R."/>
            <person name="Tomita M."/>
            <person name="Numata K."/>
            <person name="Arakawa K."/>
        </authorList>
    </citation>
    <scope>NUCLEOTIDE SEQUENCE [LARGE SCALE GENOMIC DNA]</scope>
</reference>
<evidence type="ECO:0000313" key="2">
    <source>
        <dbReference type="EMBL" id="GBP91531.1"/>
    </source>
</evidence>
<dbReference type="Proteomes" id="UP000299102">
    <property type="component" value="Unassembled WGS sequence"/>
</dbReference>
<feature type="compositionally biased region" description="Basic and acidic residues" evidence="1">
    <location>
        <begin position="82"/>
        <end position="101"/>
    </location>
</feature>
<evidence type="ECO:0000313" key="3">
    <source>
        <dbReference type="Proteomes" id="UP000299102"/>
    </source>
</evidence>
<gene>
    <name evidence="2" type="ORF">EVAR_27962_1</name>
</gene>
<feature type="region of interest" description="Disordered" evidence="1">
    <location>
        <begin position="67"/>
        <end position="101"/>
    </location>
</feature>
<comment type="caution">
    <text evidence="2">The sequence shown here is derived from an EMBL/GenBank/DDBJ whole genome shotgun (WGS) entry which is preliminary data.</text>
</comment>
<protein>
    <submittedName>
        <fullName evidence="2">Uncharacterized protein</fullName>
    </submittedName>
</protein>